<dbReference type="EnsemblFungi" id="EJT72419">
    <property type="protein sequence ID" value="EJT72419"/>
    <property type="gene ID" value="GGTG_09285"/>
</dbReference>
<dbReference type="EMBL" id="GL385399">
    <property type="protein sequence ID" value="EJT72419.1"/>
    <property type="molecule type" value="Genomic_DNA"/>
</dbReference>
<feature type="region of interest" description="Disordered" evidence="1">
    <location>
        <begin position="98"/>
        <end position="121"/>
    </location>
</feature>
<reference evidence="3" key="5">
    <citation type="submission" date="2018-04" db="UniProtKB">
        <authorList>
            <consortium name="EnsemblFungi"/>
        </authorList>
    </citation>
    <scope>IDENTIFICATION</scope>
    <source>
        <strain evidence="3">R3-111a-1</strain>
    </source>
</reference>
<dbReference type="GeneID" id="20349743"/>
<evidence type="ECO:0000313" key="4">
    <source>
        <dbReference type="Proteomes" id="UP000006039"/>
    </source>
</evidence>
<protein>
    <submittedName>
        <fullName evidence="2 3">Uncharacterized protein</fullName>
    </submittedName>
</protein>
<name>J3P6Y8_GAET3</name>
<dbReference type="VEuPathDB" id="FungiDB:GGTG_09285"/>
<organism evidence="2">
    <name type="scientific">Gaeumannomyces tritici (strain R3-111a-1)</name>
    <name type="common">Wheat and barley take-all root rot fungus</name>
    <name type="synonym">Gaeumannomyces graminis var. tritici</name>
    <dbReference type="NCBI Taxonomy" id="644352"/>
    <lineage>
        <taxon>Eukaryota</taxon>
        <taxon>Fungi</taxon>
        <taxon>Dikarya</taxon>
        <taxon>Ascomycota</taxon>
        <taxon>Pezizomycotina</taxon>
        <taxon>Sordariomycetes</taxon>
        <taxon>Sordariomycetidae</taxon>
        <taxon>Magnaporthales</taxon>
        <taxon>Magnaporthaceae</taxon>
        <taxon>Gaeumannomyces</taxon>
    </lineage>
</organism>
<sequence length="121" mass="13436">MASSSQRTGRPFPESEEDAAATAYKLGDRVYAWWTGVDNLSYFVSGYVEFSDNPEDMDDMVCIQATHSADPPENGNLPVWALSGHKPLLRVWRKFTSKSPPYGQAIPPPPPKLKSKHKPST</sequence>
<gene>
    <name evidence="3" type="primary">20349743</name>
    <name evidence="2" type="ORF">GGTG_09285</name>
</gene>
<evidence type="ECO:0000256" key="1">
    <source>
        <dbReference type="SAM" id="MobiDB-lite"/>
    </source>
</evidence>
<reference evidence="3" key="4">
    <citation type="journal article" date="2015" name="G3 (Bethesda)">
        <title>Genome sequences of three phytopathogenic species of the Magnaporthaceae family of fungi.</title>
        <authorList>
            <person name="Okagaki L.H."/>
            <person name="Nunes C.C."/>
            <person name="Sailsbery J."/>
            <person name="Clay B."/>
            <person name="Brown D."/>
            <person name="John T."/>
            <person name="Oh Y."/>
            <person name="Young N."/>
            <person name="Fitzgerald M."/>
            <person name="Haas B.J."/>
            <person name="Zeng Q."/>
            <person name="Young S."/>
            <person name="Adiconis X."/>
            <person name="Fan L."/>
            <person name="Levin J.Z."/>
            <person name="Mitchell T.K."/>
            <person name="Okubara P.A."/>
            <person name="Farman M.L."/>
            <person name="Kohn L.M."/>
            <person name="Birren B."/>
            <person name="Ma L.-J."/>
            <person name="Dean R.A."/>
        </authorList>
    </citation>
    <scope>NUCLEOTIDE SEQUENCE</scope>
    <source>
        <strain evidence="3">R3-111a-1</strain>
    </source>
</reference>
<evidence type="ECO:0000313" key="2">
    <source>
        <dbReference type="EMBL" id="EJT72419.1"/>
    </source>
</evidence>
<dbReference type="Proteomes" id="UP000006039">
    <property type="component" value="Unassembled WGS sequence"/>
</dbReference>
<dbReference type="HOGENOM" id="CLU_2038229_0_0_1"/>
<evidence type="ECO:0000313" key="3">
    <source>
        <dbReference type="EnsemblFungi" id="EJT72419"/>
    </source>
</evidence>
<proteinExistence type="predicted"/>
<dbReference type="AlphaFoldDB" id="J3P6Y8"/>
<reference evidence="4" key="1">
    <citation type="submission" date="2010-07" db="EMBL/GenBank/DDBJ databases">
        <title>The genome sequence of Gaeumannomyces graminis var. tritici strain R3-111a-1.</title>
        <authorList>
            <consortium name="The Broad Institute Genome Sequencing Platform"/>
            <person name="Ma L.-J."/>
            <person name="Dead R."/>
            <person name="Young S."/>
            <person name="Zeng Q."/>
            <person name="Koehrsen M."/>
            <person name="Alvarado L."/>
            <person name="Berlin A."/>
            <person name="Chapman S.B."/>
            <person name="Chen Z."/>
            <person name="Freedman E."/>
            <person name="Gellesch M."/>
            <person name="Goldberg J."/>
            <person name="Griggs A."/>
            <person name="Gujja S."/>
            <person name="Heilman E.R."/>
            <person name="Heiman D."/>
            <person name="Hepburn T."/>
            <person name="Howarth C."/>
            <person name="Jen D."/>
            <person name="Larson L."/>
            <person name="Mehta T."/>
            <person name="Neiman D."/>
            <person name="Pearson M."/>
            <person name="Roberts A."/>
            <person name="Saif S."/>
            <person name="Shea T."/>
            <person name="Shenoy N."/>
            <person name="Sisk P."/>
            <person name="Stolte C."/>
            <person name="Sykes S."/>
            <person name="Walk T."/>
            <person name="White J."/>
            <person name="Yandava C."/>
            <person name="Haas B."/>
            <person name="Nusbaum C."/>
            <person name="Birren B."/>
        </authorList>
    </citation>
    <scope>NUCLEOTIDE SEQUENCE [LARGE SCALE GENOMIC DNA]</scope>
    <source>
        <strain evidence="4">R3-111a-1</strain>
    </source>
</reference>
<keyword evidence="4" id="KW-1185">Reference proteome</keyword>
<dbReference type="RefSeq" id="XP_009225393.1">
    <property type="nucleotide sequence ID" value="XM_009227129.1"/>
</dbReference>
<accession>J3P6Y8</accession>
<reference evidence="2" key="2">
    <citation type="submission" date="2010-07" db="EMBL/GenBank/DDBJ databases">
        <authorList>
            <consortium name="The Broad Institute Genome Sequencing Platform"/>
            <consortium name="Broad Institute Genome Sequencing Center for Infectious Disease"/>
            <person name="Ma L.-J."/>
            <person name="Dead R."/>
            <person name="Young S."/>
            <person name="Zeng Q."/>
            <person name="Koehrsen M."/>
            <person name="Alvarado L."/>
            <person name="Berlin A."/>
            <person name="Chapman S.B."/>
            <person name="Chen Z."/>
            <person name="Freedman E."/>
            <person name="Gellesch M."/>
            <person name="Goldberg J."/>
            <person name="Griggs A."/>
            <person name="Gujja S."/>
            <person name="Heilman E.R."/>
            <person name="Heiman D."/>
            <person name="Hepburn T."/>
            <person name="Howarth C."/>
            <person name="Jen D."/>
            <person name="Larson L."/>
            <person name="Mehta T."/>
            <person name="Neiman D."/>
            <person name="Pearson M."/>
            <person name="Roberts A."/>
            <person name="Saif S."/>
            <person name="Shea T."/>
            <person name="Shenoy N."/>
            <person name="Sisk P."/>
            <person name="Stolte C."/>
            <person name="Sykes S."/>
            <person name="Walk T."/>
            <person name="White J."/>
            <person name="Yandava C."/>
            <person name="Haas B."/>
            <person name="Nusbaum C."/>
            <person name="Birren B."/>
        </authorList>
    </citation>
    <scope>NUCLEOTIDE SEQUENCE</scope>
    <source>
        <strain evidence="2">R3-111a-1</strain>
    </source>
</reference>
<reference evidence="2" key="3">
    <citation type="submission" date="2010-09" db="EMBL/GenBank/DDBJ databases">
        <title>Annotation of Gaeumannomyces graminis var. tritici R3-111a-1.</title>
        <authorList>
            <consortium name="The Broad Institute Genome Sequencing Platform"/>
            <person name="Ma L.-J."/>
            <person name="Dead R."/>
            <person name="Young S.K."/>
            <person name="Zeng Q."/>
            <person name="Gargeya S."/>
            <person name="Fitzgerald M."/>
            <person name="Haas B."/>
            <person name="Abouelleil A."/>
            <person name="Alvarado L."/>
            <person name="Arachchi H.M."/>
            <person name="Berlin A."/>
            <person name="Brown A."/>
            <person name="Chapman S.B."/>
            <person name="Chen Z."/>
            <person name="Dunbar C."/>
            <person name="Freedman E."/>
            <person name="Gearin G."/>
            <person name="Gellesch M."/>
            <person name="Goldberg J."/>
            <person name="Griggs A."/>
            <person name="Gujja S."/>
            <person name="Heiman D."/>
            <person name="Howarth C."/>
            <person name="Larson L."/>
            <person name="Lui A."/>
            <person name="MacDonald P.J.P."/>
            <person name="Mehta T."/>
            <person name="Montmayeur A."/>
            <person name="Murphy C."/>
            <person name="Neiman D."/>
            <person name="Pearson M."/>
            <person name="Priest M."/>
            <person name="Roberts A."/>
            <person name="Saif S."/>
            <person name="Shea T."/>
            <person name="Shenoy N."/>
            <person name="Sisk P."/>
            <person name="Stolte C."/>
            <person name="Sykes S."/>
            <person name="Yandava C."/>
            <person name="Wortman J."/>
            <person name="Nusbaum C."/>
            <person name="Birren B."/>
        </authorList>
    </citation>
    <scope>NUCLEOTIDE SEQUENCE</scope>
    <source>
        <strain evidence="2">R3-111a-1</strain>
    </source>
</reference>